<name>A0A1M7D1L8_9FLAO</name>
<evidence type="ECO:0000313" key="1">
    <source>
        <dbReference type="EMBL" id="SHL73386.1"/>
    </source>
</evidence>
<dbReference type="STRING" id="946677.SAMN05444484_102389"/>
<dbReference type="EMBL" id="FRBT01000002">
    <property type="protein sequence ID" value="SHL73386.1"/>
    <property type="molecule type" value="Genomic_DNA"/>
</dbReference>
<organism evidence="1 2">
    <name type="scientific">Flavobacterium chilense</name>
    <dbReference type="NCBI Taxonomy" id="946677"/>
    <lineage>
        <taxon>Bacteria</taxon>
        <taxon>Pseudomonadati</taxon>
        <taxon>Bacteroidota</taxon>
        <taxon>Flavobacteriia</taxon>
        <taxon>Flavobacteriales</taxon>
        <taxon>Flavobacteriaceae</taxon>
        <taxon>Flavobacterium</taxon>
    </lineage>
</organism>
<gene>
    <name evidence="1" type="ORF">SAMN05444484_102389</name>
</gene>
<accession>A0A1M7D1L8</accession>
<protein>
    <submittedName>
        <fullName evidence="1">Uncharacterized protein</fullName>
    </submittedName>
</protein>
<reference evidence="2" key="1">
    <citation type="submission" date="2016-11" db="EMBL/GenBank/DDBJ databases">
        <authorList>
            <person name="Varghese N."/>
            <person name="Submissions S."/>
        </authorList>
    </citation>
    <scope>NUCLEOTIDE SEQUENCE [LARGE SCALE GENOMIC DNA]</scope>
    <source>
        <strain evidence="2">DSM 24724</strain>
    </source>
</reference>
<keyword evidence="2" id="KW-1185">Reference proteome</keyword>
<dbReference type="RefSeq" id="WP_068841859.1">
    <property type="nucleotide sequence ID" value="NZ_FRBT01000002.1"/>
</dbReference>
<proteinExistence type="predicted"/>
<dbReference type="AlphaFoldDB" id="A0A1M7D1L8"/>
<dbReference type="Proteomes" id="UP000184028">
    <property type="component" value="Unassembled WGS sequence"/>
</dbReference>
<dbReference type="OrthoDB" id="710238at2"/>
<evidence type="ECO:0000313" key="2">
    <source>
        <dbReference type="Proteomes" id="UP000184028"/>
    </source>
</evidence>
<sequence>MKSILTIFSFVCSIGFSFGQNHPIPENIKTLFEGKWIIIRKYYTNTVEIKFEKGKSYATFIDIGTGEAPPIILHASFDGSKLVIPAQTHKNDYVEMMIKNGKLIFKTTPTIEDEDSIIQKPDEKYLISKVFTKAPLSAQESYNKNFLKTLSEYEEKATTSAGNDSLLHLNFEKEFEKLITGSKIAQFSTGELQRKCDTSAFCLKIQKSEDKNFILYTYASQLYHFNYITRAIKENNKIKGYKIILKNNKEHEYFTQIHTLNPNEFLLIEQRDDLVFSCNYAYVYQLNNGQYIKKKAFENRLKLTVCNFTEIENPPNSNPEHQSLPARKITFDYKNKVISYGKCIDPAAGKTTTGKAVYKNGKFAIKDCDERATLE</sequence>